<feature type="non-terminal residue" evidence="10">
    <location>
        <position position="1"/>
    </location>
</feature>
<keyword evidence="4" id="KW-0378">Hydrolase</keyword>
<dbReference type="AlphaFoldDB" id="A0A6A4KJN9"/>
<comment type="catalytic activity">
    <reaction evidence="1">
        <text>Endohydrolysis of (1-&gt;4)-beta-D-glucosidic linkages in cellulose, lichenin and cereal beta-D-glucans.</text>
        <dbReference type="EC" id="3.2.1.4"/>
    </reaction>
</comment>
<feature type="domain" description="Glycoside hydrolase family 9" evidence="9">
    <location>
        <begin position="138"/>
        <end position="201"/>
    </location>
</feature>
<name>A0A6A4KJN9_9ERIC</name>
<dbReference type="InterPro" id="IPR012341">
    <property type="entry name" value="6hp_glycosidase-like_sf"/>
</dbReference>
<protein>
    <recommendedName>
        <fullName evidence="3">cellulase</fullName>
        <ecNumber evidence="3">3.2.1.4</ecNumber>
    </recommendedName>
</protein>
<evidence type="ECO:0000256" key="3">
    <source>
        <dbReference type="ARBA" id="ARBA00012601"/>
    </source>
</evidence>
<evidence type="ECO:0000256" key="2">
    <source>
        <dbReference type="ARBA" id="ARBA00007072"/>
    </source>
</evidence>
<keyword evidence="6" id="KW-0119">Carbohydrate metabolism</keyword>
<evidence type="ECO:0000256" key="5">
    <source>
        <dbReference type="ARBA" id="ARBA00023001"/>
    </source>
</evidence>
<dbReference type="GO" id="GO:0030245">
    <property type="term" value="P:cellulose catabolic process"/>
    <property type="evidence" value="ECO:0007669"/>
    <property type="project" value="UniProtKB-KW"/>
</dbReference>
<dbReference type="EC" id="3.2.1.4" evidence="3"/>
<evidence type="ECO:0000256" key="4">
    <source>
        <dbReference type="ARBA" id="ARBA00022801"/>
    </source>
</evidence>
<keyword evidence="7" id="KW-0326">Glycosidase</keyword>
<evidence type="ECO:0000256" key="8">
    <source>
        <dbReference type="ARBA" id="ARBA00023326"/>
    </source>
</evidence>
<dbReference type="EMBL" id="QEFC01004068">
    <property type="protein sequence ID" value="KAE9445572.1"/>
    <property type="molecule type" value="Genomic_DNA"/>
</dbReference>
<accession>A0A6A4KJN9</accession>
<dbReference type="GO" id="GO:0008810">
    <property type="term" value="F:cellulase activity"/>
    <property type="evidence" value="ECO:0007669"/>
    <property type="project" value="UniProtKB-EC"/>
</dbReference>
<evidence type="ECO:0000256" key="1">
    <source>
        <dbReference type="ARBA" id="ARBA00000966"/>
    </source>
</evidence>
<organism evidence="10">
    <name type="scientific">Rhododendron williamsianum</name>
    <dbReference type="NCBI Taxonomy" id="262921"/>
    <lineage>
        <taxon>Eukaryota</taxon>
        <taxon>Viridiplantae</taxon>
        <taxon>Streptophyta</taxon>
        <taxon>Embryophyta</taxon>
        <taxon>Tracheophyta</taxon>
        <taxon>Spermatophyta</taxon>
        <taxon>Magnoliopsida</taxon>
        <taxon>eudicotyledons</taxon>
        <taxon>Gunneridae</taxon>
        <taxon>Pentapetalae</taxon>
        <taxon>asterids</taxon>
        <taxon>Ericales</taxon>
        <taxon>Ericaceae</taxon>
        <taxon>Ericoideae</taxon>
        <taxon>Rhodoreae</taxon>
        <taxon>Rhododendron</taxon>
    </lineage>
</organism>
<dbReference type="InterPro" id="IPR001701">
    <property type="entry name" value="Glyco_hydro_9"/>
</dbReference>
<dbReference type="OrthoDB" id="10257085at2759"/>
<keyword evidence="8" id="KW-0624">Polysaccharide degradation</keyword>
<dbReference type="PANTHER" id="PTHR22298">
    <property type="entry name" value="ENDO-1,4-BETA-GLUCANASE"/>
    <property type="match status" value="1"/>
</dbReference>
<evidence type="ECO:0000313" key="10">
    <source>
        <dbReference type="EMBL" id="KAE9445572.1"/>
    </source>
</evidence>
<comment type="caution">
    <text evidence="10">The sequence shown here is derived from an EMBL/GenBank/DDBJ whole genome shotgun (WGS) entry which is preliminary data.</text>
</comment>
<evidence type="ECO:0000256" key="6">
    <source>
        <dbReference type="ARBA" id="ARBA00023277"/>
    </source>
</evidence>
<proteinExistence type="inferred from homology"/>
<dbReference type="SUPFAM" id="SSF48208">
    <property type="entry name" value="Six-hairpin glycosidases"/>
    <property type="match status" value="1"/>
</dbReference>
<reference evidence="10" key="1">
    <citation type="journal article" date="2019" name="Genome Biol. Evol.">
        <title>The Rhododendron genome and chromosomal organization provide insight into shared whole-genome duplications across the heath family (Ericaceae).</title>
        <authorList>
            <person name="Soza V.L."/>
            <person name="Lindsley D."/>
            <person name="Waalkes A."/>
            <person name="Ramage E."/>
            <person name="Patwardhan R.P."/>
            <person name="Burton J.N."/>
            <person name="Adey A."/>
            <person name="Kumar A."/>
            <person name="Qiu R."/>
            <person name="Shendure J."/>
            <person name="Hall B."/>
        </authorList>
    </citation>
    <scope>NUCLEOTIDE SEQUENCE</scope>
    <source>
        <strain evidence="10">RSF 1966-606</strain>
    </source>
</reference>
<evidence type="ECO:0000259" key="9">
    <source>
        <dbReference type="Pfam" id="PF00759"/>
    </source>
</evidence>
<dbReference type="Pfam" id="PF00759">
    <property type="entry name" value="Glyco_hydro_9"/>
    <property type="match status" value="1"/>
</dbReference>
<keyword evidence="5" id="KW-0136">Cellulose degradation</keyword>
<dbReference type="InterPro" id="IPR008928">
    <property type="entry name" value="6-hairpin_glycosidase_sf"/>
</dbReference>
<comment type="similarity">
    <text evidence="2">Belongs to the glycosyl hydrolase 9 (cellulase E) family.</text>
</comment>
<gene>
    <name evidence="10" type="ORF">C3L33_22531</name>
</gene>
<sequence length="213" mass="23510">MPDEVTRTSQNMSLTASEIYSHAHSSRAEDAGVADSPATSHSTYYTHQQGLLTWKPRHIPRGRHVIVPRRQMGPMVPCHPVNDDVSVQCCTVSGTAPKLVLLLSGVGIGCLEAVRVVRMLVPSKAISRRRPSKQGDTLIYWRGDSSLQDGREAGLDLGKYPGYGMFDARDHMRFGFPMAFTARVLSWAILDYGDQMQTVNKFSSSEGADLILF</sequence>
<dbReference type="Gene3D" id="1.50.10.10">
    <property type="match status" value="1"/>
</dbReference>
<evidence type="ECO:0000256" key="7">
    <source>
        <dbReference type="ARBA" id="ARBA00023295"/>
    </source>
</evidence>